<proteinExistence type="predicted"/>
<sequence>MVRPEEPVRTWKPDKTAVSVAGYEQVGSELAVSFVEGIAVGEQNPERVALVRIKLGG</sequence>
<name>A0A645IQU9_9ZZZZ</name>
<comment type="caution">
    <text evidence="1">The sequence shown here is derived from an EMBL/GenBank/DDBJ whole genome shotgun (WGS) entry which is preliminary data.</text>
</comment>
<dbReference type="AlphaFoldDB" id="A0A645IQU9"/>
<gene>
    <name evidence="1" type="ORF">SDC9_200371</name>
</gene>
<dbReference type="EMBL" id="VSSQ01119073">
    <property type="protein sequence ID" value="MPN52709.1"/>
    <property type="molecule type" value="Genomic_DNA"/>
</dbReference>
<accession>A0A645IQU9</accession>
<protein>
    <submittedName>
        <fullName evidence="1">Uncharacterized protein</fullName>
    </submittedName>
</protein>
<evidence type="ECO:0000313" key="1">
    <source>
        <dbReference type="EMBL" id="MPN52709.1"/>
    </source>
</evidence>
<organism evidence="1">
    <name type="scientific">bioreactor metagenome</name>
    <dbReference type="NCBI Taxonomy" id="1076179"/>
    <lineage>
        <taxon>unclassified sequences</taxon>
        <taxon>metagenomes</taxon>
        <taxon>ecological metagenomes</taxon>
    </lineage>
</organism>
<reference evidence="1" key="1">
    <citation type="submission" date="2019-08" db="EMBL/GenBank/DDBJ databases">
        <authorList>
            <person name="Kucharzyk K."/>
            <person name="Murdoch R.W."/>
            <person name="Higgins S."/>
            <person name="Loffler F."/>
        </authorList>
    </citation>
    <scope>NUCLEOTIDE SEQUENCE</scope>
</reference>